<keyword evidence="3" id="KW-0649">Protein kinase inhibitor</keyword>
<protein>
    <submittedName>
        <fullName evidence="7">Cyclin-dependent kinase inhibitor family protein</fullName>
    </submittedName>
</protein>
<keyword evidence="8" id="KW-1185">Reference proteome</keyword>
<evidence type="ECO:0000256" key="4">
    <source>
        <dbReference type="ARBA" id="ARBA00023306"/>
    </source>
</evidence>
<feature type="domain" description="Cyclin-dependent kinase inhibitor" evidence="6">
    <location>
        <begin position="134"/>
        <end position="176"/>
    </location>
</feature>
<dbReference type="Pfam" id="PF02234">
    <property type="entry name" value="CDI"/>
    <property type="match status" value="1"/>
</dbReference>
<dbReference type="InterPro" id="IPR044898">
    <property type="entry name" value="CDI_dom_sf"/>
</dbReference>
<proteinExistence type="inferred from homology"/>
<evidence type="ECO:0000313" key="7">
    <source>
        <dbReference type="EMBL" id="KZV37448.1"/>
    </source>
</evidence>
<name>A0A2Z7BUV3_9LAMI</name>
<feature type="region of interest" description="Disordered" evidence="5">
    <location>
        <begin position="99"/>
        <end position="136"/>
    </location>
</feature>
<dbReference type="GO" id="GO:0004861">
    <property type="term" value="F:cyclin-dependent protein serine/threonine kinase inhibitor activity"/>
    <property type="evidence" value="ECO:0007669"/>
    <property type="project" value="InterPro"/>
</dbReference>
<dbReference type="PIRSF" id="PIRSF017811">
    <property type="entry name" value="CDK_inhib_pln"/>
    <property type="match status" value="1"/>
</dbReference>
<evidence type="ECO:0000313" key="8">
    <source>
        <dbReference type="Proteomes" id="UP000250235"/>
    </source>
</evidence>
<sequence length="179" mass="19870">MAEYYLKRSEQSTGEAEEDDMLLNFIKKRKLCSDVISLENSVSSAESVAYGCSSADDGDESSGVVAESVVESPDLEDFVDMQCESVENEISMAINYSRIGHETRGDSEQSSLESTPHAASPHRISTSSTAGRSPSAEEIEEFFAAVEEYEQKRFAEKYNYDIAKDVPLEGKYEWVPLHP</sequence>
<accession>A0A2Z7BUV3</accession>
<dbReference type="OrthoDB" id="9940972at2759"/>
<dbReference type="GO" id="GO:0005654">
    <property type="term" value="C:nucleoplasm"/>
    <property type="evidence" value="ECO:0007669"/>
    <property type="project" value="UniProtKB-SubCell"/>
</dbReference>
<dbReference type="Proteomes" id="UP000250235">
    <property type="component" value="Unassembled WGS sequence"/>
</dbReference>
<evidence type="ECO:0000256" key="2">
    <source>
        <dbReference type="ARBA" id="ARBA00010274"/>
    </source>
</evidence>
<feature type="compositionally biased region" description="Polar residues" evidence="5">
    <location>
        <begin position="123"/>
        <end position="132"/>
    </location>
</feature>
<dbReference type="AlphaFoldDB" id="A0A2Z7BUV3"/>
<dbReference type="PANTHER" id="PTHR46776">
    <property type="entry name" value="CYCLIN-DEPENDENT KINASE INHIBITOR 4-RELATED"/>
    <property type="match status" value="1"/>
</dbReference>
<dbReference type="InterPro" id="IPR003175">
    <property type="entry name" value="CDI_dom"/>
</dbReference>
<evidence type="ECO:0000256" key="3">
    <source>
        <dbReference type="ARBA" id="ARBA00023013"/>
    </source>
</evidence>
<gene>
    <name evidence="7" type="ORF">F511_24855</name>
</gene>
<dbReference type="Gene3D" id="4.10.365.10">
    <property type="entry name" value="p27"/>
    <property type="match status" value="1"/>
</dbReference>
<reference evidence="7 8" key="1">
    <citation type="journal article" date="2015" name="Proc. Natl. Acad. Sci. U.S.A.">
        <title>The resurrection genome of Boea hygrometrica: A blueprint for survival of dehydration.</title>
        <authorList>
            <person name="Xiao L."/>
            <person name="Yang G."/>
            <person name="Zhang L."/>
            <person name="Yang X."/>
            <person name="Zhao S."/>
            <person name="Ji Z."/>
            <person name="Zhou Q."/>
            <person name="Hu M."/>
            <person name="Wang Y."/>
            <person name="Chen M."/>
            <person name="Xu Y."/>
            <person name="Jin H."/>
            <person name="Xiao X."/>
            <person name="Hu G."/>
            <person name="Bao F."/>
            <person name="Hu Y."/>
            <person name="Wan P."/>
            <person name="Li L."/>
            <person name="Deng X."/>
            <person name="Kuang T."/>
            <person name="Xiang C."/>
            <person name="Zhu J.K."/>
            <person name="Oliver M.J."/>
            <person name="He Y."/>
        </authorList>
    </citation>
    <scope>NUCLEOTIDE SEQUENCE [LARGE SCALE GENOMIC DNA]</scope>
    <source>
        <strain evidence="8">cv. XS01</strain>
    </source>
</reference>
<comment type="subcellular location">
    <subcellularLocation>
        <location evidence="1">Nucleus</location>
        <location evidence="1">Nucleoplasm</location>
    </subcellularLocation>
</comment>
<evidence type="ECO:0000256" key="1">
    <source>
        <dbReference type="ARBA" id="ARBA00004642"/>
    </source>
</evidence>
<comment type="similarity">
    <text evidence="2">Belongs to the CDI family. ICK/KRP subfamily.</text>
</comment>
<dbReference type="EMBL" id="KV003125">
    <property type="protein sequence ID" value="KZV37448.1"/>
    <property type="molecule type" value="Genomic_DNA"/>
</dbReference>
<evidence type="ECO:0000259" key="6">
    <source>
        <dbReference type="Pfam" id="PF02234"/>
    </source>
</evidence>
<dbReference type="InterPro" id="IPR044275">
    <property type="entry name" value="KRP"/>
</dbReference>
<dbReference type="GO" id="GO:0051726">
    <property type="term" value="P:regulation of cell cycle"/>
    <property type="evidence" value="ECO:0007669"/>
    <property type="project" value="InterPro"/>
</dbReference>
<evidence type="ECO:0000256" key="5">
    <source>
        <dbReference type="SAM" id="MobiDB-lite"/>
    </source>
</evidence>
<organism evidence="7 8">
    <name type="scientific">Dorcoceras hygrometricum</name>
    <dbReference type="NCBI Taxonomy" id="472368"/>
    <lineage>
        <taxon>Eukaryota</taxon>
        <taxon>Viridiplantae</taxon>
        <taxon>Streptophyta</taxon>
        <taxon>Embryophyta</taxon>
        <taxon>Tracheophyta</taxon>
        <taxon>Spermatophyta</taxon>
        <taxon>Magnoliopsida</taxon>
        <taxon>eudicotyledons</taxon>
        <taxon>Gunneridae</taxon>
        <taxon>Pentapetalae</taxon>
        <taxon>asterids</taxon>
        <taxon>lamiids</taxon>
        <taxon>Lamiales</taxon>
        <taxon>Gesneriaceae</taxon>
        <taxon>Didymocarpoideae</taxon>
        <taxon>Trichosporeae</taxon>
        <taxon>Loxocarpinae</taxon>
        <taxon>Dorcoceras</taxon>
    </lineage>
</organism>
<keyword evidence="4" id="KW-0131">Cell cycle</keyword>